<evidence type="ECO:0000313" key="3">
    <source>
        <dbReference type="WBParaSite" id="ECPE_0001111801-mRNA-1"/>
    </source>
</evidence>
<dbReference type="EMBL" id="UZAN01050173">
    <property type="protein sequence ID" value="VDP88039.1"/>
    <property type="molecule type" value="Genomic_DNA"/>
</dbReference>
<accession>A0A183AVU9</accession>
<reference evidence="3" key="1">
    <citation type="submission" date="2016-06" db="UniProtKB">
        <authorList>
            <consortium name="WormBaseParasite"/>
        </authorList>
    </citation>
    <scope>IDENTIFICATION</scope>
</reference>
<sequence>MTRLRLLLDIREEDKSNDQDWKSVPKEKSEVFKLRAKTDKRLAVGFHQTSGLAQIAIEQRRCGASRRRSLGLVGPLSHAVALRTLFDRALPTLNDAARSELLLERFVESLRDNLLENVPIVQAGRAMDVSTLAEVVTDHEVSALQKHVVPRRYPSEDATGALRS</sequence>
<reference evidence="1 2" key="2">
    <citation type="submission" date="2018-11" db="EMBL/GenBank/DDBJ databases">
        <authorList>
            <consortium name="Pathogen Informatics"/>
        </authorList>
    </citation>
    <scope>NUCLEOTIDE SEQUENCE [LARGE SCALE GENOMIC DNA]</scope>
    <source>
        <strain evidence="1 2">Egypt</strain>
    </source>
</reference>
<evidence type="ECO:0000313" key="1">
    <source>
        <dbReference type="EMBL" id="VDP88039.1"/>
    </source>
</evidence>
<organism evidence="3">
    <name type="scientific">Echinostoma caproni</name>
    <dbReference type="NCBI Taxonomy" id="27848"/>
    <lineage>
        <taxon>Eukaryota</taxon>
        <taxon>Metazoa</taxon>
        <taxon>Spiralia</taxon>
        <taxon>Lophotrochozoa</taxon>
        <taxon>Platyhelminthes</taxon>
        <taxon>Trematoda</taxon>
        <taxon>Digenea</taxon>
        <taxon>Plagiorchiida</taxon>
        <taxon>Echinostomata</taxon>
        <taxon>Echinostomatoidea</taxon>
        <taxon>Echinostomatidae</taxon>
        <taxon>Echinostoma</taxon>
    </lineage>
</organism>
<name>A0A183AVU9_9TREM</name>
<dbReference type="Proteomes" id="UP000272942">
    <property type="component" value="Unassembled WGS sequence"/>
</dbReference>
<gene>
    <name evidence="1" type="ORF">ECPE_LOCUS11084</name>
</gene>
<keyword evidence="2" id="KW-1185">Reference proteome</keyword>
<evidence type="ECO:0000313" key="2">
    <source>
        <dbReference type="Proteomes" id="UP000272942"/>
    </source>
</evidence>
<proteinExistence type="predicted"/>
<dbReference type="AlphaFoldDB" id="A0A183AVU9"/>
<dbReference type="OrthoDB" id="6247559at2759"/>
<protein>
    <submittedName>
        <fullName evidence="3">Dynamin_M domain-containing protein</fullName>
    </submittedName>
</protein>
<dbReference type="WBParaSite" id="ECPE_0001111801-mRNA-1">
    <property type="protein sequence ID" value="ECPE_0001111801-mRNA-1"/>
    <property type="gene ID" value="ECPE_0001111801"/>
</dbReference>